<comment type="caution">
    <text evidence="9">Lacks conserved residue(s) required for the propagation of feature annotation.</text>
</comment>
<dbReference type="AlphaFoldDB" id="A0A1A6DYR4"/>
<dbReference type="PROSITE" id="PS51012">
    <property type="entry name" value="ABC_TM2"/>
    <property type="match status" value="1"/>
</dbReference>
<feature type="domain" description="ABC transmembrane type-2" evidence="10">
    <location>
        <begin position="45"/>
        <end position="271"/>
    </location>
</feature>
<evidence type="ECO:0000313" key="11">
    <source>
        <dbReference type="EMBL" id="OBS31919.1"/>
    </source>
</evidence>
<evidence type="ECO:0000313" key="12">
    <source>
        <dbReference type="Proteomes" id="UP000091969"/>
    </source>
</evidence>
<keyword evidence="3 9" id="KW-0813">Transport</keyword>
<feature type="transmembrane region" description="Helical" evidence="9">
    <location>
        <begin position="248"/>
        <end position="268"/>
    </location>
</feature>
<dbReference type="STRING" id="1101373.A9O67_11410"/>
<dbReference type="OrthoDB" id="9786910at2"/>
<dbReference type="InterPro" id="IPR013525">
    <property type="entry name" value="ABC2_TM"/>
</dbReference>
<dbReference type="EMBL" id="LZDH01000005">
    <property type="protein sequence ID" value="OBS31919.1"/>
    <property type="molecule type" value="Genomic_DNA"/>
</dbReference>
<keyword evidence="12" id="KW-1185">Reference proteome</keyword>
<accession>A0A1A6DYR4</accession>
<keyword evidence="8 9" id="KW-0472">Membrane</keyword>
<evidence type="ECO:0000259" key="10">
    <source>
        <dbReference type="PROSITE" id="PS51012"/>
    </source>
</evidence>
<organism evidence="11 12">
    <name type="scientific">Tepidimonas fonticaldi</name>
    <dbReference type="NCBI Taxonomy" id="1101373"/>
    <lineage>
        <taxon>Bacteria</taxon>
        <taxon>Pseudomonadati</taxon>
        <taxon>Pseudomonadota</taxon>
        <taxon>Betaproteobacteria</taxon>
        <taxon>Burkholderiales</taxon>
        <taxon>Tepidimonas</taxon>
    </lineage>
</organism>
<dbReference type="Proteomes" id="UP000091969">
    <property type="component" value="Unassembled WGS sequence"/>
</dbReference>
<evidence type="ECO:0000256" key="5">
    <source>
        <dbReference type="ARBA" id="ARBA00022519"/>
    </source>
</evidence>
<feature type="transmembrane region" description="Helical" evidence="9">
    <location>
        <begin position="167"/>
        <end position="187"/>
    </location>
</feature>
<keyword evidence="7 9" id="KW-1133">Transmembrane helix</keyword>
<keyword evidence="4 9" id="KW-1003">Cell membrane</keyword>
<feature type="transmembrane region" description="Helical" evidence="9">
    <location>
        <begin position="81"/>
        <end position="101"/>
    </location>
</feature>
<dbReference type="PANTHER" id="PTHR30413:SF8">
    <property type="entry name" value="TRANSPORT PERMEASE PROTEIN"/>
    <property type="match status" value="1"/>
</dbReference>
<evidence type="ECO:0000256" key="9">
    <source>
        <dbReference type="RuleBase" id="RU361157"/>
    </source>
</evidence>
<protein>
    <recommendedName>
        <fullName evidence="9">Transport permease protein</fullName>
    </recommendedName>
</protein>
<gene>
    <name evidence="11" type="ORF">A9O67_11410</name>
</gene>
<reference evidence="11 12" key="1">
    <citation type="submission" date="2016-06" db="EMBL/GenBank/DDBJ databases">
        <title>Genome sequence of Tepidimonas fonticaldi PL17.</title>
        <authorList>
            <person name="Pinnaka A.K."/>
        </authorList>
    </citation>
    <scope>NUCLEOTIDE SEQUENCE [LARGE SCALE GENOMIC DNA]</scope>
    <source>
        <strain evidence="11 12">PL17</strain>
    </source>
</reference>
<comment type="similarity">
    <text evidence="2 9">Belongs to the ABC-2 integral membrane protein family.</text>
</comment>
<feature type="transmembrane region" description="Helical" evidence="9">
    <location>
        <begin position="113"/>
        <end position="135"/>
    </location>
</feature>
<evidence type="ECO:0000256" key="1">
    <source>
        <dbReference type="ARBA" id="ARBA00004429"/>
    </source>
</evidence>
<feature type="transmembrane region" description="Helical" evidence="9">
    <location>
        <begin position="44"/>
        <end position="69"/>
    </location>
</feature>
<dbReference type="GO" id="GO:0005886">
    <property type="term" value="C:plasma membrane"/>
    <property type="evidence" value="ECO:0007669"/>
    <property type="project" value="UniProtKB-SubCell"/>
</dbReference>
<evidence type="ECO:0000256" key="2">
    <source>
        <dbReference type="ARBA" id="ARBA00007783"/>
    </source>
</evidence>
<dbReference type="InterPro" id="IPR047817">
    <property type="entry name" value="ABC2_TM_bact-type"/>
</dbReference>
<comment type="subcellular location">
    <subcellularLocation>
        <location evidence="1 9">Cell inner membrane</location>
        <topology evidence="1 9">Multi-pass membrane protein</topology>
    </subcellularLocation>
</comment>
<evidence type="ECO:0000256" key="4">
    <source>
        <dbReference type="ARBA" id="ARBA00022475"/>
    </source>
</evidence>
<dbReference type="Pfam" id="PF01061">
    <property type="entry name" value="ABC2_membrane"/>
    <property type="match status" value="1"/>
</dbReference>
<comment type="caution">
    <text evidence="11">The sequence shown here is derived from an EMBL/GenBank/DDBJ whole genome shotgun (WGS) entry which is preliminary data.</text>
</comment>
<evidence type="ECO:0000256" key="7">
    <source>
        <dbReference type="ARBA" id="ARBA00022989"/>
    </source>
</evidence>
<proteinExistence type="inferred from homology"/>
<evidence type="ECO:0000256" key="8">
    <source>
        <dbReference type="ARBA" id="ARBA00023136"/>
    </source>
</evidence>
<keyword evidence="5" id="KW-0997">Cell inner membrane</keyword>
<evidence type="ECO:0000256" key="6">
    <source>
        <dbReference type="ARBA" id="ARBA00022692"/>
    </source>
</evidence>
<evidence type="ECO:0000256" key="3">
    <source>
        <dbReference type="ARBA" id="ARBA00022448"/>
    </source>
</evidence>
<sequence>MTRATVTPPSAPVPRPPRATLWAQRHVLRALWWRQWRDRYAGSALGGLWALLQPLAQLALYALVFQWIFQVRLPQATPGQPYVVWLALGLWPWMALQEALVRGAGAVVQQAALVQKVAFDSAWLVVAAVGAAFALHGLGHALVLVALALGGAALSPALLWQWPLTWLALLGVALGAAFWLAAAQVYVRDVEPLLPQVLPLLMYASPVLYPLALVPPALQAVLAVNPLTGLLEPLRAAALGWGSGWSPWQAAGALGLCAAWAALGWWGFHRLSPDFEDAL</sequence>
<dbReference type="PANTHER" id="PTHR30413">
    <property type="entry name" value="INNER MEMBRANE TRANSPORT PERMEASE"/>
    <property type="match status" value="1"/>
</dbReference>
<dbReference type="GO" id="GO:0140359">
    <property type="term" value="F:ABC-type transporter activity"/>
    <property type="evidence" value="ECO:0007669"/>
    <property type="project" value="InterPro"/>
</dbReference>
<name>A0A1A6DYR4_9BURK</name>
<keyword evidence="6 9" id="KW-0812">Transmembrane</keyword>
<dbReference type="GO" id="GO:0015920">
    <property type="term" value="P:lipopolysaccharide transport"/>
    <property type="evidence" value="ECO:0007669"/>
    <property type="project" value="TreeGrafter"/>
</dbReference>